<name>A0A0J7K1C4_LASNI</name>
<sequence>MEEDEDVMVIENSNEDGSDVEVIVIEDSDEEWDNIFEALEDSDYNSHSSEEVSFHRQSQKKERIGECSSDFIGAIYKKS</sequence>
<dbReference type="PaxDb" id="67767-A0A0J7K1C4"/>
<dbReference type="EMBL" id="LBMM01016976">
    <property type="protein sequence ID" value="KMQ84248.1"/>
    <property type="molecule type" value="Genomic_DNA"/>
</dbReference>
<evidence type="ECO:0000313" key="2">
    <source>
        <dbReference type="Proteomes" id="UP000036403"/>
    </source>
</evidence>
<dbReference type="Proteomes" id="UP000036403">
    <property type="component" value="Unassembled WGS sequence"/>
</dbReference>
<evidence type="ECO:0000313" key="1">
    <source>
        <dbReference type="EMBL" id="KMQ84248.1"/>
    </source>
</evidence>
<comment type="caution">
    <text evidence="1">The sequence shown here is derived from an EMBL/GenBank/DDBJ whole genome shotgun (WGS) entry which is preliminary data.</text>
</comment>
<proteinExistence type="predicted"/>
<organism evidence="1 2">
    <name type="scientific">Lasius niger</name>
    <name type="common">Black garden ant</name>
    <dbReference type="NCBI Taxonomy" id="67767"/>
    <lineage>
        <taxon>Eukaryota</taxon>
        <taxon>Metazoa</taxon>
        <taxon>Ecdysozoa</taxon>
        <taxon>Arthropoda</taxon>
        <taxon>Hexapoda</taxon>
        <taxon>Insecta</taxon>
        <taxon>Pterygota</taxon>
        <taxon>Neoptera</taxon>
        <taxon>Endopterygota</taxon>
        <taxon>Hymenoptera</taxon>
        <taxon>Apocrita</taxon>
        <taxon>Aculeata</taxon>
        <taxon>Formicoidea</taxon>
        <taxon>Formicidae</taxon>
        <taxon>Formicinae</taxon>
        <taxon>Lasius</taxon>
        <taxon>Lasius</taxon>
    </lineage>
</organism>
<accession>A0A0J7K1C4</accession>
<reference evidence="1 2" key="1">
    <citation type="submission" date="2015-04" db="EMBL/GenBank/DDBJ databases">
        <title>Lasius niger genome sequencing.</title>
        <authorList>
            <person name="Konorov E.A."/>
            <person name="Nikitin M.A."/>
            <person name="Kirill M.V."/>
            <person name="Chang P."/>
        </authorList>
    </citation>
    <scope>NUCLEOTIDE SEQUENCE [LARGE SCALE GENOMIC DNA]</scope>
    <source>
        <tissue evidence="1">Whole</tissue>
    </source>
</reference>
<protein>
    <submittedName>
        <fullName evidence="1">Wd repeat-containing protein 43</fullName>
    </submittedName>
</protein>
<keyword evidence="2" id="KW-1185">Reference proteome</keyword>
<gene>
    <name evidence="1" type="ORF">RF55_18113</name>
</gene>
<dbReference type="AlphaFoldDB" id="A0A0J7K1C4"/>